<comment type="caution">
    <text evidence="1">The sequence shown here is derived from an EMBL/GenBank/DDBJ whole genome shotgun (WGS) entry which is preliminary data.</text>
</comment>
<organism evidence="1 2">
    <name type="scientific">Hevea brasiliensis</name>
    <name type="common">Para rubber tree</name>
    <name type="synonym">Siphonia brasiliensis</name>
    <dbReference type="NCBI Taxonomy" id="3981"/>
    <lineage>
        <taxon>Eukaryota</taxon>
        <taxon>Viridiplantae</taxon>
        <taxon>Streptophyta</taxon>
        <taxon>Embryophyta</taxon>
        <taxon>Tracheophyta</taxon>
        <taxon>Spermatophyta</taxon>
        <taxon>Magnoliopsida</taxon>
        <taxon>eudicotyledons</taxon>
        <taxon>Gunneridae</taxon>
        <taxon>Pentapetalae</taxon>
        <taxon>rosids</taxon>
        <taxon>fabids</taxon>
        <taxon>Malpighiales</taxon>
        <taxon>Euphorbiaceae</taxon>
        <taxon>Crotonoideae</taxon>
        <taxon>Micrandreae</taxon>
        <taxon>Hevea</taxon>
    </lineage>
</organism>
<reference evidence="1 2" key="1">
    <citation type="journal article" date="2020" name="Mol. Plant">
        <title>The Chromosome-Based Rubber Tree Genome Provides New Insights into Spurge Genome Evolution and Rubber Biosynthesis.</title>
        <authorList>
            <person name="Liu J."/>
            <person name="Shi C."/>
            <person name="Shi C.C."/>
            <person name="Li W."/>
            <person name="Zhang Q.J."/>
            <person name="Zhang Y."/>
            <person name="Li K."/>
            <person name="Lu H.F."/>
            <person name="Shi C."/>
            <person name="Zhu S.T."/>
            <person name="Xiao Z.Y."/>
            <person name="Nan H."/>
            <person name="Yue Y."/>
            <person name="Zhu X.G."/>
            <person name="Wu Y."/>
            <person name="Hong X.N."/>
            <person name="Fan G.Y."/>
            <person name="Tong Y."/>
            <person name="Zhang D."/>
            <person name="Mao C.L."/>
            <person name="Liu Y.L."/>
            <person name="Hao S.J."/>
            <person name="Liu W.Q."/>
            <person name="Lv M.Q."/>
            <person name="Zhang H.B."/>
            <person name="Liu Y."/>
            <person name="Hu-Tang G.R."/>
            <person name="Wang J.P."/>
            <person name="Wang J.H."/>
            <person name="Sun Y.H."/>
            <person name="Ni S.B."/>
            <person name="Chen W.B."/>
            <person name="Zhang X.C."/>
            <person name="Jiao Y.N."/>
            <person name="Eichler E.E."/>
            <person name="Li G.H."/>
            <person name="Liu X."/>
            <person name="Gao L.Z."/>
        </authorList>
    </citation>
    <scope>NUCLEOTIDE SEQUENCE [LARGE SCALE GENOMIC DNA]</scope>
    <source>
        <strain evidence="2">cv. GT1</strain>
        <tissue evidence="1">Leaf</tissue>
    </source>
</reference>
<evidence type="ECO:0000313" key="1">
    <source>
        <dbReference type="EMBL" id="KAF2318636.1"/>
    </source>
</evidence>
<dbReference type="EMBL" id="JAAGAX010000003">
    <property type="protein sequence ID" value="KAF2318636.1"/>
    <property type="molecule type" value="Genomic_DNA"/>
</dbReference>
<proteinExistence type="predicted"/>
<gene>
    <name evidence="1" type="ORF">GH714_009482</name>
</gene>
<keyword evidence="2" id="KW-1185">Reference proteome</keyword>
<dbReference type="Proteomes" id="UP000467840">
    <property type="component" value="Chromosome 10"/>
</dbReference>
<protein>
    <submittedName>
        <fullName evidence="1">Uncharacterized protein</fullName>
    </submittedName>
</protein>
<dbReference type="AlphaFoldDB" id="A0A6A6N235"/>
<evidence type="ECO:0000313" key="2">
    <source>
        <dbReference type="Proteomes" id="UP000467840"/>
    </source>
</evidence>
<accession>A0A6A6N235</accession>
<name>A0A6A6N235_HEVBR</name>
<sequence>MTSLPYADVDFSLRSIAAVQRDSAVSPLVASMVRSITSPLWPAADKEEAKSGLIISEGDVFLNGAQSCLLTGVGEECVFHPSEYYPTWTLEAPSDSLKAVVQICAGWQSIPRPEEMIIQ</sequence>